<dbReference type="EMBL" id="ABJB010738946">
    <property type="status" value="NOT_ANNOTATED_CDS"/>
    <property type="molecule type" value="Genomic_DNA"/>
</dbReference>
<organism>
    <name type="scientific">Ixodes scapularis</name>
    <name type="common">Black-legged tick</name>
    <name type="synonym">Deer tick</name>
    <dbReference type="NCBI Taxonomy" id="6945"/>
    <lineage>
        <taxon>Eukaryota</taxon>
        <taxon>Metazoa</taxon>
        <taxon>Ecdysozoa</taxon>
        <taxon>Arthropoda</taxon>
        <taxon>Chelicerata</taxon>
        <taxon>Arachnida</taxon>
        <taxon>Acari</taxon>
        <taxon>Parasitiformes</taxon>
        <taxon>Ixodida</taxon>
        <taxon>Ixodoidea</taxon>
        <taxon>Ixodidae</taxon>
        <taxon>Ixodinae</taxon>
        <taxon>Ixodes</taxon>
    </lineage>
</organism>
<dbReference type="Proteomes" id="UP000001555">
    <property type="component" value="Unassembled WGS sequence"/>
</dbReference>
<protein>
    <submittedName>
        <fullName evidence="2 3">Uncharacterized protein</fullName>
    </submittedName>
</protein>
<accession>B7QFN1</accession>
<reference evidence="3" key="2">
    <citation type="submission" date="2020-05" db="UniProtKB">
        <authorList>
            <consortium name="EnsemblMetazoa"/>
        </authorList>
    </citation>
    <scope>IDENTIFICATION</scope>
    <source>
        <strain evidence="3">wikel</strain>
    </source>
</reference>
<dbReference type="EMBL" id="DS926387">
    <property type="protein sequence ID" value="EEC17653.1"/>
    <property type="molecule type" value="Genomic_DNA"/>
</dbReference>
<dbReference type="AlphaFoldDB" id="B7QFN1"/>
<feature type="transmembrane region" description="Helical" evidence="1">
    <location>
        <begin position="22"/>
        <end position="43"/>
    </location>
</feature>
<proteinExistence type="predicted"/>
<evidence type="ECO:0000313" key="2">
    <source>
        <dbReference type="EMBL" id="EEC17653.1"/>
    </source>
</evidence>
<keyword evidence="1" id="KW-0472">Membrane</keyword>
<dbReference type="EnsemblMetazoa" id="ISCW022024-RA">
    <property type="protein sequence ID" value="ISCW022024-PA"/>
    <property type="gene ID" value="ISCW022024"/>
</dbReference>
<name>B7QFN1_IXOSC</name>
<dbReference type="VEuPathDB" id="VectorBase:ISCI022024"/>
<evidence type="ECO:0000313" key="4">
    <source>
        <dbReference type="Proteomes" id="UP000001555"/>
    </source>
</evidence>
<dbReference type="HOGENOM" id="CLU_2252982_0_0_1"/>
<gene>
    <name evidence="2" type="ORF">IscW_ISCW022024</name>
</gene>
<reference evidence="2 4" key="1">
    <citation type="submission" date="2008-03" db="EMBL/GenBank/DDBJ databases">
        <title>Annotation of Ixodes scapularis.</title>
        <authorList>
            <consortium name="Ixodes scapularis Genome Project Consortium"/>
            <person name="Caler E."/>
            <person name="Hannick L.I."/>
            <person name="Bidwell S."/>
            <person name="Joardar V."/>
            <person name="Thiagarajan M."/>
            <person name="Amedeo P."/>
            <person name="Galinsky K.J."/>
            <person name="Schobel S."/>
            <person name="Inman J."/>
            <person name="Hostetler J."/>
            <person name="Miller J."/>
            <person name="Hammond M."/>
            <person name="Megy K."/>
            <person name="Lawson D."/>
            <person name="Kodira C."/>
            <person name="Sutton G."/>
            <person name="Meyer J."/>
            <person name="Hill C.A."/>
            <person name="Birren B."/>
            <person name="Nene V."/>
            <person name="Collins F."/>
            <person name="Alarcon-Chaidez F."/>
            <person name="Wikel S."/>
            <person name="Strausberg R."/>
        </authorList>
    </citation>
    <scope>NUCLEOTIDE SEQUENCE [LARGE SCALE GENOMIC DNA]</scope>
    <source>
        <strain evidence="4">Wikel</strain>
        <strain evidence="2">Wikel colony</strain>
    </source>
</reference>
<keyword evidence="1" id="KW-0812">Transmembrane</keyword>
<keyword evidence="4" id="KW-1185">Reference proteome</keyword>
<keyword evidence="1" id="KW-1133">Transmembrane helix</keyword>
<evidence type="ECO:0000256" key="1">
    <source>
        <dbReference type="SAM" id="Phobius"/>
    </source>
</evidence>
<dbReference type="InParanoid" id="B7QFN1"/>
<dbReference type="PaxDb" id="6945-B7QFN1"/>
<evidence type="ECO:0000313" key="3">
    <source>
        <dbReference type="EnsemblMetazoa" id="ISCW022024-PA"/>
    </source>
</evidence>
<dbReference type="VEuPathDB" id="VectorBase:ISCW022024"/>
<sequence>MNVVFAPTVSCLAPLWQPSASAFMKLSVLLFLHCFFLLHIKLLTLKEGSRMLRSPFPTVLLRLVYLIELIKESFFSLDGVANSDVYAQPVCYSQGTRRPMDYAN</sequence>